<keyword evidence="5" id="KW-0012">Acyltransferase</keyword>
<keyword evidence="3" id="KW-0100">Branched-chain amino acid biosynthesis</keyword>
<dbReference type="PROSITE" id="PS00816">
    <property type="entry name" value="AIPM_HOMOCIT_SYNTH_2"/>
    <property type="match status" value="1"/>
</dbReference>
<dbReference type="AlphaFoldDB" id="A0A170PQE6"/>
<evidence type="ECO:0000259" key="4">
    <source>
        <dbReference type="PROSITE" id="PS50991"/>
    </source>
</evidence>
<dbReference type="SMART" id="SM00917">
    <property type="entry name" value="LeuA_dimer"/>
    <property type="match status" value="1"/>
</dbReference>
<dbReference type="Pfam" id="PF22617">
    <property type="entry name" value="HCS_D2"/>
    <property type="match status" value="1"/>
</dbReference>
<keyword evidence="1" id="KW-0028">Amino-acid biosynthesis</keyword>
<dbReference type="Gene3D" id="3.30.160.740">
    <property type="match status" value="1"/>
</dbReference>
<dbReference type="SUPFAM" id="SSF110921">
    <property type="entry name" value="2-isopropylmalate synthase LeuA, allosteric (dimerisation) domain"/>
    <property type="match status" value="1"/>
</dbReference>
<keyword evidence="2 5" id="KW-0808">Transferase</keyword>
<dbReference type="PANTHER" id="PTHR10277">
    <property type="entry name" value="HOMOCITRATE SYNTHASE-RELATED"/>
    <property type="match status" value="1"/>
</dbReference>
<dbReference type="InterPro" id="IPR000891">
    <property type="entry name" value="PYR_CT"/>
</dbReference>
<reference evidence="5" key="1">
    <citation type="submission" date="2015-10" db="EMBL/GenBank/DDBJ databases">
        <authorList>
            <person name="Gilbert D.G."/>
        </authorList>
    </citation>
    <scope>NUCLEOTIDE SEQUENCE</scope>
</reference>
<feature type="domain" description="Pyruvate carboxyltransferase" evidence="4">
    <location>
        <begin position="7"/>
        <end position="268"/>
    </location>
</feature>
<sequence length="522" mass="57292">MTESRQVLLMDTTLRDGEQTQGVSFSPEEKVSIARGLLQSLKVDRIEVASAGVSHGEKQAVTQIHEWAADNDCLERVEVLGFTDHQRSVDWLVSAGGRVLNLLTKGSEKHCREQLRKSLDEHIADIERTIDYAKTQQLLVNVYLEDWSNGYRDSRDYVYRITEALAESEVAHVMLPDTLGVMSPQEVFESVGDMCSRYPGLAFDFHPHNDYGLATANAMMAVQAGARSIHVTVNCLGERAGNVSLAEVAVVLRDKLGMSLRLDESKIHALSQMVENFSGKRVAANSPVVGNDVFTQTSGIHADGDNKGGLYQTELSPARFGRKHSYALGKMSGRASLLKNLEDLGLELSPENQRKVLERIVEIADTKATITPEDLPFIIADILESRDFQHIELLNCSITSGLEIESIASIRVRVGDEIHKASGSGNGGFDAFATAMKSVLDPIGLSPPKLADFEVRIPKGGSSNALTECFITWDDGHDSFKTRGVHANQVFAGINATLRMLNLVMHRQTEGKEHSSPLARPE</sequence>
<dbReference type="InterPro" id="IPR036230">
    <property type="entry name" value="LeuA_allosteric_dom_sf"/>
</dbReference>
<dbReference type="InterPro" id="IPR054691">
    <property type="entry name" value="LeuA/HCS_post-cat"/>
</dbReference>
<evidence type="ECO:0000313" key="5">
    <source>
        <dbReference type="EMBL" id="CUS49821.1"/>
    </source>
</evidence>
<dbReference type="InterPro" id="IPR013709">
    <property type="entry name" value="2-isopropylmalate_synth_dimer"/>
</dbReference>
<dbReference type="PROSITE" id="PS50991">
    <property type="entry name" value="PYR_CT"/>
    <property type="match status" value="1"/>
</dbReference>
<dbReference type="GO" id="GO:0003852">
    <property type="term" value="F:2-isopropylmalate synthase activity"/>
    <property type="evidence" value="ECO:0007669"/>
    <property type="project" value="InterPro"/>
</dbReference>
<dbReference type="EMBL" id="CZRL01000007">
    <property type="protein sequence ID" value="CUS49821.1"/>
    <property type="molecule type" value="Genomic_DNA"/>
</dbReference>
<dbReference type="PANTHER" id="PTHR10277:SF57">
    <property type="entry name" value="(R)-CITRAMALATE SYNTHASE CIMA"/>
    <property type="match status" value="1"/>
</dbReference>
<dbReference type="Gene3D" id="3.20.20.70">
    <property type="entry name" value="Aldolase class I"/>
    <property type="match status" value="1"/>
</dbReference>
<dbReference type="GO" id="GO:0009098">
    <property type="term" value="P:L-leucine biosynthetic process"/>
    <property type="evidence" value="ECO:0007669"/>
    <property type="project" value="InterPro"/>
</dbReference>
<dbReference type="PROSITE" id="PS00815">
    <property type="entry name" value="AIPM_HOMOCIT_SYNTH_1"/>
    <property type="match status" value="1"/>
</dbReference>
<name>A0A170PQE6_9ZZZZ</name>
<organism evidence="5">
    <name type="scientific">hydrothermal vent metagenome</name>
    <dbReference type="NCBI Taxonomy" id="652676"/>
    <lineage>
        <taxon>unclassified sequences</taxon>
        <taxon>metagenomes</taxon>
        <taxon>ecological metagenomes</taxon>
    </lineage>
</organism>
<dbReference type="InterPro" id="IPR002034">
    <property type="entry name" value="AIPM/Hcit_synth_CS"/>
</dbReference>
<dbReference type="Gene3D" id="3.30.160.340">
    <property type="match status" value="1"/>
</dbReference>
<evidence type="ECO:0000256" key="3">
    <source>
        <dbReference type="ARBA" id="ARBA00023304"/>
    </source>
</evidence>
<gene>
    <name evidence="5" type="ORF">MGWOODY_XGa396</name>
</gene>
<dbReference type="InterPro" id="IPR050073">
    <property type="entry name" value="2-IPM_HCS-like"/>
</dbReference>
<dbReference type="EC" id="2.3.1.182" evidence="5"/>
<evidence type="ECO:0000256" key="2">
    <source>
        <dbReference type="ARBA" id="ARBA00022679"/>
    </source>
</evidence>
<protein>
    <submittedName>
        <fullName evidence="5">(R)-citramalate synthase</fullName>
        <ecNumber evidence="5">2.3.1.182</ecNumber>
    </submittedName>
</protein>
<accession>A0A170PQE6</accession>
<evidence type="ECO:0000256" key="1">
    <source>
        <dbReference type="ARBA" id="ARBA00022605"/>
    </source>
</evidence>
<dbReference type="Pfam" id="PF00682">
    <property type="entry name" value="HMGL-like"/>
    <property type="match status" value="1"/>
</dbReference>
<dbReference type="InterPro" id="IPR013785">
    <property type="entry name" value="Aldolase_TIM"/>
</dbReference>
<dbReference type="Pfam" id="PF08502">
    <property type="entry name" value="LeuA_dimer"/>
    <property type="match status" value="1"/>
</dbReference>
<dbReference type="SUPFAM" id="SSF51569">
    <property type="entry name" value="Aldolase"/>
    <property type="match status" value="1"/>
</dbReference>
<proteinExistence type="predicted"/>